<organism evidence="4 5">
    <name type="scientific">Anaerococcus lactolyticus S7-1-13</name>
    <dbReference type="NCBI Taxonomy" id="1284686"/>
    <lineage>
        <taxon>Bacteria</taxon>
        <taxon>Bacillati</taxon>
        <taxon>Bacillota</taxon>
        <taxon>Tissierellia</taxon>
        <taxon>Tissierellales</taxon>
        <taxon>Peptoniphilaceae</taxon>
        <taxon>Anaerococcus</taxon>
    </lineage>
</organism>
<accession>A0A095YFN5</accession>
<evidence type="ECO:0000313" key="5">
    <source>
        <dbReference type="Proteomes" id="UP000029579"/>
    </source>
</evidence>
<gene>
    <name evidence="4" type="ORF">HMPREF1630_00975</name>
</gene>
<comment type="caution">
    <text evidence="4">The sequence shown here is derived from an EMBL/GenBank/DDBJ whole genome shotgun (WGS) entry which is preliminary data.</text>
</comment>
<dbReference type="AlphaFoldDB" id="A0A095YFN5"/>
<sequence>MICKKCGHDNIDEAKVCEACGESLVEDNKNQKIKISKEESQKRTQRQKKRSQDRDLMTYGLILGSVMAFAVIFIVLSYFFKLGADREMAKNTQVEESSQDNTDLYEKALKTSEENIKNKEYEKAIKILKKIPEDAADFYKKGQEKLGQIEDLVIEDIKKAVGEKDYKEARNLANTYADLMPESKTLAKIKDKLKADNKDINNLDAEKEDEKETSEKENGDEKESESEAKNDKTDEKLDAKEARANRRALAEKYDLEQLRATNSYGQNGNPAYTDIYKEADFLNKDLKIDANMGEVRTEPNLNSGVAAYVNNGEKVHCEEVVNDGGRYWLKIEKGWISSKLITGEFR</sequence>
<dbReference type="OrthoDB" id="1749150at2"/>
<keyword evidence="2" id="KW-1133">Transmembrane helix</keyword>
<feature type="transmembrane region" description="Helical" evidence="2">
    <location>
        <begin position="56"/>
        <end position="80"/>
    </location>
</feature>
<evidence type="ECO:0000256" key="2">
    <source>
        <dbReference type="SAM" id="Phobius"/>
    </source>
</evidence>
<evidence type="ECO:0000313" key="4">
    <source>
        <dbReference type="EMBL" id="KGF05332.1"/>
    </source>
</evidence>
<keyword evidence="2" id="KW-0472">Membrane</keyword>
<proteinExistence type="predicted"/>
<dbReference type="Pfam" id="PF08239">
    <property type="entry name" value="SH3_3"/>
    <property type="match status" value="1"/>
</dbReference>
<dbReference type="eggNOG" id="ENOG50335XQ">
    <property type="taxonomic scope" value="Bacteria"/>
</dbReference>
<name>A0A095YFN5_9FIRM</name>
<feature type="region of interest" description="Disordered" evidence="1">
    <location>
        <begin position="200"/>
        <end position="239"/>
    </location>
</feature>
<dbReference type="InterPro" id="IPR003646">
    <property type="entry name" value="SH3-like_bac-type"/>
</dbReference>
<keyword evidence="2" id="KW-0812">Transmembrane</keyword>
<dbReference type="Gene3D" id="2.30.30.40">
    <property type="entry name" value="SH3 Domains"/>
    <property type="match status" value="1"/>
</dbReference>
<evidence type="ECO:0000259" key="3">
    <source>
        <dbReference type="Pfam" id="PF08239"/>
    </source>
</evidence>
<dbReference type="RefSeq" id="WP_037326201.1">
    <property type="nucleotide sequence ID" value="NZ_JRMW01000016.1"/>
</dbReference>
<dbReference type="Proteomes" id="UP000029579">
    <property type="component" value="Unassembled WGS sequence"/>
</dbReference>
<protein>
    <recommendedName>
        <fullName evidence="3">SH3b domain-containing protein</fullName>
    </recommendedName>
</protein>
<dbReference type="EMBL" id="JRMW01000016">
    <property type="protein sequence ID" value="KGF05332.1"/>
    <property type="molecule type" value="Genomic_DNA"/>
</dbReference>
<evidence type="ECO:0000256" key="1">
    <source>
        <dbReference type="SAM" id="MobiDB-lite"/>
    </source>
</evidence>
<feature type="domain" description="SH3b" evidence="3">
    <location>
        <begin position="295"/>
        <end position="341"/>
    </location>
</feature>
<reference evidence="4 5" key="1">
    <citation type="submission" date="2014-07" db="EMBL/GenBank/DDBJ databases">
        <authorList>
            <person name="McCorrison J."/>
            <person name="Sanka R."/>
            <person name="Torralba M."/>
            <person name="Gillis M."/>
            <person name="Haft D.H."/>
            <person name="Methe B."/>
            <person name="Sutton G."/>
            <person name="Nelson K.E."/>
        </authorList>
    </citation>
    <scope>NUCLEOTIDE SEQUENCE [LARGE SCALE GENOMIC DNA]</scope>
    <source>
        <strain evidence="4 5">S7-1-13</strain>
    </source>
</reference>